<dbReference type="GO" id="GO:0000932">
    <property type="term" value="C:P-body"/>
    <property type="evidence" value="ECO:0007669"/>
    <property type="project" value="TreeGrafter"/>
</dbReference>
<reference evidence="3 4" key="1">
    <citation type="submission" date="2019-07" db="EMBL/GenBank/DDBJ databases">
        <title>De Novo Assembly of kiwifruit Actinidia rufa.</title>
        <authorList>
            <person name="Sugita-Konishi S."/>
            <person name="Sato K."/>
            <person name="Mori E."/>
            <person name="Abe Y."/>
            <person name="Kisaki G."/>
            <person name="Hamano K."/>
            <person name="Suezawa K."/>
            <person name="Otani M."/>
            <person name="Fukuda T."/>
            <person name="Manabe T."/>
            <person name="Gomi K."/>
            <person name="Tabuchi M."/>
            <person name="Akimitsu K."/>
            <person name="Kataoka I."/>
        </authorList>
    </citation>
    <scope>NUCLEOTIDE SEQUENCE [LARGE SCALE GENOMIC DNA]</scope>
    <source>
        <strain evidence="4">cv. Fuchu</strain>
    </source>
</reference>
<feature type="domain" description="CCR4-Not complex component Not1 C-terminal" evidence="1">
    <location>
        <begin position="249"/>
        <end position="330"/>
    </location>
</feature>
<dbReference type="PANTHER" id="PTHR13162">
    <property type="entry name" value="CCR4-NOT TRANSCRIPTION COMPLEX"/>
    <property type="match status" value="1"/>
</dbReference>
<dbReference type="GO" id="GO:0030015">
    <property type="term" value="C:CCR4-NOT core complex"/>
    <property type="evidence" value="ECO:0007669"/>
    <property type="project" value="InterPro"/>
</dbReference>
<feature type="domain" description="CCR4-Not complex component Not1 C-terminal" evidence="1">
    <location>
        <begin position="159"/>
        <end position="231"/>
    </location>
</feature>
<dbReference type="Proteomes" id="UP000585474">
    <property type="component" value="Unassembled WGS sequence"/>
</dbReference>
<dbReference type="InterPro" id="IPR055454">
    <property type="entry name" value="CNOT1-like_NOT1_connector"/>
</dbReference>
<dbReference type="EMBL" id="BJWL01000014">
    <property type="protein sequence ID" value="GFZ00406.1"/>
    <property type="molecule type" value="Genomic_DNA"/>
</dbReference>
<feature type="domain" description="CCR4-NOT transcription complex subunit 1-like NOT1 connector" evidence="2">
    <location>
        <begin position="32"/>
        <end position="85"/>
    </location>
</feature>
<gene>
    <name evidence="3" type="ORF">Acr_14g0000420</name>
</gene>
<dbReference type="Pfam" id="PF25097">
    <property type="entry name" value="ARM_Cnot1"/>
    <property type="match status" value="1"/>
</dbReference>
<dbReference type="InterPro" id="IPR007196">
    <property type="entry name" value="CCR4-Not_Not1_C"/>
</dbReference>
<organism evidence="3 4">
    <name type="scientific">Actinidia rufa</name>
    <dbReference type="NCBI Taxonomy" id="165716"/>
    <lineage>
        <taxon>Eukaryota</taxon>
        <taxon>Viridiplantae</taxon>
        <taxon>Streptophyta</taxon>
        <taxon>Embryophyta</taxon>
        <taxon>Tracheophyta</taxon>
        <taxon>Spermatophyta</taxon>
        <taxon>Magnoliopsida</taxon>
        <taxon>eudicotyledons</taxon>
        <taxon>Gunneridae</taxon>
        <taxon>Pentapetalae</taxon>
        <taxon>asterids</taxon>
        <taxon>Ericales</taxon>
        <taxon>Actinidiaceae</taxon>
        <taxon>Actinidia</taxon>
    </lineage>
</organism>
<dbReference type="Pfam" id="PF04054">
    <property type="entry name" value="Not1"/>
    <property type="match status" value="2"/>
</dbReference>
<dbReference type="AlphaFoldDB" id="A0A7J0FNX2"/>
<dbReference type="Gene3D" id="1.25.40.790">
    <property type="match status" value="1"/>
</dbReference>
<protein>
    <submittedName>
        <fullName evidence="3">Transcription regulator</fullName>
    </submittedName>
</protein>
<name>A0A7J0FNX2_9ERIC</name>
<accession>A0A7J0FNX2</accession>
<dbReference type="GO" id="GO:0000288">
    <property type="term" value="P:nuclear-transcribed mRNA catabolic process, deadenylation-dependent decay"/>
    <property type="evidence" value="ECO:0007669"/>
    <property type="project" value="TreeGrafter"/>
</dbReference>
<dbReference type="PANTHER" id="PTHR13162:SF8">
    <property type="entry name" value="CCR4-NOT TRANSCRIPTION COMPLEX SUBUNIT 1"/>
    <property type="match status" value="1"/>
</dbReference>
<evidence type="ECO:0000259" key="2">
    <source>
        <dbReference type="Pfam" id="PF25097"/>
    </source>
</evidence>
<dbReference type="GO" id="GO:0060090">
    <property type="term" value="F:molecular adaptor activity"/>
    <property type="evidence" value="ECO:0007669"/>
    <property type="project" value="TreeGrafter"/>
</dbReference>
<dbReference type="Gene3D" id="1.25.40.800">
    <property type="match status" value="1"/>
</dbReference>
<dbReference type="OrthoDB" id="1933107at2759"/>
<dbReference type="InterPro" id="IPR040398">
    <property type="entry name" value="Not1"/>
</dbReference>
<sequence>MGTTGVPFFHRAYGPMERALLLNFLESFLDVLSRDEAALAVAQKVFKGLYENASNTAHVNATLSILAVIRDVSKLLVKELTSWVFFYEFDLVPWIRVISELYNLVDALAKLAARHGSPELLQQLALLRQATDKKTPGHSAVSKEDCTVVEIVEPDAAGFCDQVLIAFAKTFHALHPLKVPGFRSFMPKLVTANAQKGWPYMQRLLVDLFQFLEQFLRNAELEDPVCLCYLSCNLFLCFPYLKNAELEESIDQLAEISPPPRILSEVDAALKAKLIKGDLDEYLKMRQQGSSFLIELKQKLLLPPGDAARAGTRYNAPLINSLVLYVGMQCSRISCVGVTLSCDIPLCASVLQGPAGYTISYLPNYICLVTHRLVTNHLDLDSMEWLEEYLNRQDVPMPHGHHFS</sequence>
<evidence type="ECO:0000313" key="3">
    <source>
        <dbReference type="EMBL" id="GFZ00406.1"/>
    </source>
</evidence>
<evidence type="ECO:0000259" key="1">
    <source>
        <dbReference type="Pfam" id="PF04054"/>
    </source>
</evidence>
<dbReference type="GO" id="GO:0017148">
    <property type="term" value="P:negative regulation of translation"/>
    <property type="evidence" value="ECO:0007669"/>
    <property type="project" value="InterPro"/>
</dbReference>
<keyword evidence="4" id="KW-1185">Reference proteome</keyword>
<proteinExistence type="predicted"/>
<comment type="caution">
    <text evidence="3">The sequence shown here is derived from an EMBL/GenBank/DDBJ whole genome shotgun (WGS) entry which is preliminary data.</text>
</comment>
<evidence type="ECO:0000313" key="4">
    <source>
        <dbReference type="Proteomes" id="UP000585474"/>
    </source>
</evidence>